<reference evidence="2 3" key="1">
    <citation type="submission" date="2016-04" db="EMBL/GenBank/DDBJ databases">
        <title>Genome sequence of Clostridium magnum DSM 2767.</title>
        <authorList>
            <person name="Poehlein A."/>
            <person name="Uhlig R."/>
            <person name="Fischer R."/>
            <person name="Bahl H."/>
            <person name="Daniel R."/>
        </authorList>
    </citation>
    <scope>NUCLEOTIDE SEQUENCE [LARGE SCALE GENOMIC DNA]</scope>
    <source>
        <strain evidence="2 3">DSM 2767</strain>
    </source>
</reference>
<keyword evidence="1" id="KW-1133">Transmembrane helix</keyword>
<dbReference type="NCBIfam" id="TIGR02862">
    <property type="entry name" value="spore_BofA"/>
    <property type="match status" value="1"/>
</dbReference>
<feature type="transmembrane region" description="Helical" evidence="1">
    <location>
        <begin position="29"/>
        <end position="50"/>
    </location>
</feature>
<keyword evidence="1" id="KW-0472">Membrane</keyword>
<proteinExistence type="predicted"/>
<dbReference type="STRING" id="1121326.CLMAG_62960"/>
<keyword evidence="3" id="KW-1185">Reference proteome</keyword>
<organism evidence="2 3">
    <name type="scientific">Clostridium magnum DSM 2767</name>
    <dbReference type="NCBI Taxonomy" id="1121326"/>
    <lineage>
        <taxon>Bacteria</taxon>
        <taxon>Bacillati</taxon>
        <taxon>Bacillota</taxon>
        <taxon>Clostridia</taxon>
        <taxon>Eubacteriales</taxon>
        <taxon>Clostridiaceae</taxon>
        <taxon>Clostridium</taxon>
    </lineage>
</organism>
<dbReference type="EMBL" id="LWAE01000019">
    <property type="protein sequence ID" value="KZL88433.1"/>
    <property type="molecule type" value="Genomic_DNA"/>
</dbReference>
<evidence type="ECO:0000313" key="2">
    <source>
        <dbReference type="EMBL" id="KZL88433.1"/>
    </source>
</evidence>
<name>A0A162QDI3_9CLOT</name>
<protein>
    <submittedName>
        <fullName evidence="2">Sigma-K factor-processing regulatory protein BofA</fullName>
    </submittedName>
</protein>
<dbReference type="Pfam" id="PF07441">
    <property type="entry name" value="BofA"/>
    <property type="match status" value="1"/>
</dbReference>
<gene>
    <name evidence="2" type="primary">bofA</name>
    <name evidence="2" type="ORF">CLMAG_62960</name>
</gene>
<dbReference type="AlphaFoldDB" id="A0A162QDI3"/>
<keyword evidence="1" id="KW-0812">Transmembrane</keyword>
<dbReference type="PATRIC" id="fig|1121326.3.peg.6363"/>
<sequence>MQFEYIGYFLVAILGLYILVKVFAWPLKLLFKLIINAVLGVILLLVVNFIGQYFNFYIGINAITAIIAGFLGVPGVIFLIIFKLFL</sequence>
<accession>A0A162QDI3</accession>
<dbReference type="InterPro" id="IPR010001">
    <property type="entry name" value="BofA"/>
</dbReference>
<dbReference type="OrthoDB" id="1699162at2"/>
<feature type="transmembrane region" description="Helical" evidence="1">
    <location>
        <begin position="6"/>
        <end position="24"/>
    </location>
</feature>
<evidence type="ECO:0000256" key="1">
    <source>
        <dbReference type="SAM" id="Phobius"/>
    </source>
</evidence>
<feature type="transmembrane region" description="Helical" evidence="1">
    <location>
        <begin position="56"/>
        <end position="82"/>
    </location>
</feature>
<dbReference type="RefSeq" id="WP_066631167.1">
    <property type="nucleotide sequence ID" value="NZ_FQXL01000051.1"/>
</dbReference>
<evidence type="ECO:0000313" key="3">
    <source>
        <dbReference type="Proteomes" id="UP000076603"/>
    </source>
</evidence>
<comment type="caution">
    <text evidence="2">The sequence shown here is derived from an EMBL/GenBank/DDBJ whole genome shotgun (WGS) entry which is preliminary data.</text>
</comment>
<dbReference type="Proteomes" id="UP000076603">
    <property type="component" value="Unassembled WGS sequence"/>
</dbReference>